<gene>
    <name evidence="2" type="ORF">ACFQZQ_11575</name>
</gene>
<reference evidence="3" key="1">
    <citation type="journal article" date="2019" name="Int. J. Syst. Evol. Microbiol.">
        <title>The Global Catalogue of Microorganisms (GCM) 10K type strain sequencing project: providing services to taxonomists for standard genome sequencing and annotation.</title>
        <authorList>
            <consortium name="The Broad Institute Genomics Platform"/>
            <consortium name="The Broad Institute Genome Sequencing Center for Infectious Disease"/>
            <person name="Wu L."/>
            <person name="Ma J."/>
        </authorList>
    </citation>
    <scope>NUCLEOTIDE SEQUENCE [LARGE SCALE GENOMIC DNA]</scope>
    <source>
        <strain evidence="3">CCUG 55491</strain>
    </source>
</reference>
<evidence type="ECO:0000313" key="3">
    <source>
        <dbReference type="Proteomes" id="UP001597090"/>
    </source>
</evidence>
<accession>A0ABW2YNB6</accession>
<feature type="signal peptide" evidence="1">
    <location>
        <begin position="1"/>
        <end position="25"/>
    </location>
</feature>
<comment type="caution">
    <text evidence="2">The sequence shown here is derived from an EMBL/GenBank/DDBJ whole genome shotgun (WGS) entry which is preliminary data.</text>
</comment>
<protein>
    <submittedName>
        <fullName evidence="2">Uncharacterized protein</fullName>
    </submittedName>
</protein>
<keyword evidence="3" id="KW-1185">Reference proteome</keyword>
<keyword evidence="1" id="KW-0732">Signal</keyword>
<organism evidence="2 3">
    <name type="scientific">Lysobacter koreensis</name>
    <dbReference type="NCBI Taxonomy" id="266122"/>
    <lineage>
        <taxon>Bacteria</taxon>
        <taxon>Pseudomonadati</taxon>
        <taxon>Pseudomonadota</taxon>
        <taxon>Gammaproteobacteria</taxon>
        <taxon>Lysobacterales</taxon>
        <taxon>Lysobacteraceae</taxon>
        <taxon>Lysobacter</taxon>
    </lineage>
</organism>
<proteinExistence type="predicted"/>
<evidence type="ECO:0000313" key="2">
    <source>
        <dbReference type="EMBL" id="MFD0739914.1"/>
    </source>
</evidence>
<evidence type="ECO:0000256" key="1">
    <source>
        <dbReference type="SAM" id="SignalP"/>
    </source>
</evidence>
<name>A0ABW2YNB6_9GAMM</name>
<dbReference type="RefSeq" id="WP_386812952.1">
    <property type="nucleotide sequence ID" value="NZ_JBHTIH010000006.1"/>
</dbReference>
<feature type="chain" id="PRO_5045929079" evidence="1">
    <location>
        <begin position="26"/>
        <end position="149"/>
    </location>
</feature>
<sequence>MRGRRNAWHRGSALLFPAWKSAAMAAADPAAAQLGELAGDGPFQQFIVKYRDGSEPQLDEAAVQPRLDATAAGSSLGGVEAGRALALRWQRRLAVAADVVRAERPLDRAEAARLMQQFAVDPAVEYVEVDGIVSHQQGGIGLQPMGSAD</sequence>
<dbReference type="Proteomes" id="UP001597090">
    <property type="component" value="Unassembled WGS sequence"/>
</dbReference>
<dbReference type="EMBL" id="JBHTIH010000006">
    <property type="protein sequence ID" value="MFD0739914.1"/>
    <property type="molecule type" value="Genomic_DNA"/>
</dbReference>